<sequence length="41" mass="4770">MKFFYSKVLCLTNIKASKTPKLKFLRSVAFSIAASLLYHRF</sequence>
<reference evidence="1" key="1">
    <citation type="submission" date="2018-02" db="EMBL/GenBank/DDBJ databases">
        <title>Rhizophora mucronata_Transcriptome.</title>
        <authorList>
            <person name="Meera S.P."/>
            <person name="Sreeshan A."/>
            <person name="Augustine A."/>
        </authorList>
    </citation>
    <scope>NUCLEOTIDE SEQUENCE</scope>
    <source>
        <tissue evidence="1">Leaf</tissue>
    </source>
</reference>
<dbReference type="AlphaFoldDB" id="A0A2P2N8B9"/>
<organism evidence="1">
    <name type="scientific">Rhizophora mucronata</name>
    <name type="common">Asiatic mangrove</name>
    <dbReference type="NCBI Taxonomy" id="61149"/>
    <lineage>
        <taxon>Eukaryota</taxon>
        <taxon>Viridiplantae</taxon>
        <taxon>Streptophyta</taxon>
        <taxon>Embryophyta</taxon>
        <taxon>Tracheophyta</taxon>
        <taxon>Spermatophyta</taxon>
        <taxon>Magnoliopsida</taxon>
        <taxon>eudicotyledons</taxon>
        <taxon>Gunneridae</taxon>
        <taxon>Pentapetalae</taxon>
        <taxon>rosids</taxon>
        <taxon>fabids</taxon>
        <taxon>Malpighiales</taxon>
        <taxon>Rhizophoraceae</taxon>
        <taxon>Rhizophora</taxon>
    </lineage>
</organism>
<name>A0A2P2N8B9_RHIMU</name>
<proteinExistence type="predicted"/>
<protein>
    <submittedName>
        <fullName evidence="1">Uncharacterized protein</fullName>
    </submittedName>
</protein>
<evidence type="ECO:0000313" key="1">
    <source>
        <dbReference type="EMBL" id="MBX38700.1"/>
    </source>
</evidence>
<accession>A0A2P2N8B9</accession>
<dbReference type="EMBL" id="GGEC01058216">
    <property type="protein sequence ID" value="MBX38700.1"/>
    <property type="molecule type" value="Transcribed_RNA"/>
</dbReference>